<gene>
    <name evidence="1" type="ORF">A4X13_0g3057</name>
</gene>
<evidence type="ECO:0000313" key="2">
    <source>
        <dbReference type="Proteomes" id="UP000077521"/>
    </source>
</evidence>
<reference evidence="1" key="2">
    <citation type="journal article" date="2019" name="IMA Fungus">
        <title>Genome sequencing and comparison of five Tilletia species to identify candidate genes for the detection of regulated species infecting wheat.</title>
        <authorList>
            <person name="Nguyen H.D.T."/>
            <person name="Sultana T."/>
            <person name="Kesanakurti P."/>
            <person name="Hambleton S."/>
        </authorList>
    </citation>
    <scope>NUCLEOTIDE SEQUENCE</scope>
    <source>
        <strain evidence="1">DAOMC 236416</strain>
    </source>
</reference>
<comment type="caution">
    <text evidence="1">The sequence shown here is derived from an EMBL/GenBank/DDBJ whole genome shotgun (WGS) entry which is preliminary data.</text>
</comment>
<reference evidence="1" key="1">
    <citation type="submission" date="2016-04" db="EMBL/GenBank/DDBJ databases">
        <authorList>
            <person name="Nguyen H.D."/>
            <person name="Samba Siva P."/>
            <person name="Cullis J."/>
            <person name="Levesque C.A."/>
            <person name="Hambleton S."/>
        </authorList>
    </citation>
    <scope>NUCLEOTIDE SEQUENCE</scope>
    <source>
        <strain evidence="1">DAOMC 236416</strain>
    </source>
</reference>
<name>A0A177TEV3_9BASI</name>
<dbReference type="AlphaFoldDB" id="A0A177TEV3"/>
<proteinExistence type="predicted"/>
<protein>
    <submittedName>
        <fullName evidence="1">Uncharacterized protein</fullName>
    </submittedName>
</protein>
<sequence length="156" mass="17555">MNAEEIAKQHQLQFLQGRIDRAEDSIAKKEALCAMADGHLKQYKDTITRFTAAVEDVREIRRIEREGIEQERAELRRLYDQRDAVQAGVGGGENIDNGCSFRDDLDSQLSSLGQAEGRNVRFGSPVLFDGDHQDHLDLHRHAAGLGPEPWADEDET</sequence>
<accession>A0A177TEV3</accession>
<dbReference type="EMBL" id="LWDF02000160">
    <property type="protein sequence ID" value="KAE8255408.1"/>
    <property type="molecule type" value="Genomic_DNA"/>
</dbReference>
<dbReference type="Proteomes" id="UP000077521">
    <property type="component" value="Unassembled WGS sequence"/>
</dbReference>
<organism evidence="1 2">
    <name type="scientific">Tilletia indica</name>
    <dbReference type="NCBI Taxonomy" id="43049"/>
    <lineage>
        <taxon>Eukaryota</taxon>
        <taxon>Fungi</taxon>
        <taxon>Dikarya</taxon>
        <taxon>Basidiomycota</taxon>
        <taxon>Ustilaginomycotina</taxon>
        <taxon>Exobasidiomycetes</taxon>
        <taxon>Tilletiales</taxon>
        <taxon>Tilletiaceae</taxon>
        <taxon>Tilletia</taxon>
    </lineage>
</organism>
<evidence type="ECO:0000313" key="1">
    <source>
        <dbReference type="EMBL" id="KAE8255408.1"/>
    </source>
</evidence>
<keyword evidence="2" id="KW-1185">Reference proteome</keyword>